<evidence type="ECO:0000259" key="1">
    <source>
        <dbReference type="Pfam" id="PF03732"/>
    </source>
</evidence>
<dbReference type="Pfam" id="PF03732">
    <property type="entry name" value="Retrotrans_gag"/>
    <property type="match status" value="1"/>
</dbReference>
<reference evidence="2" key="1">
    <citation type="submission" date="2014-07" db="EMBL/GenBank/DDBJ databases">
        <title>Identification of a novel salt tolerance gene in wild soybean by whole-genome sequencing.</title>
        <authorList>
            <person name="Lam H.-M."/>
            <person name="Qi X."/>
            <person name="Li M.-W."/>
            <person name="Liu X."/>
            <person name="Xie M."/>
            <person name="Ni M."/>
            <person name="Xu X."/>
        </authorList>
    </citation>
    <scope>NUCLEOTIDE SEQUENCE [LARGE SCALE GENOMIC DNA]</scope>
    <source>
        <tissue evidence="2">Root</tissue>
    </source>
</reference>
<dbReference type="AlphaFoldDB" id="A0A0B2NW16"/>
<feature type="non-terminal residue" evidence="2">
    <location>
        <position position="121"/>
    </location>
</feature>
<dbReference type="EMBL" id="KN671661">
    <property type="protein sequence ID" value="KHM99432.1"/>
    <property type="molecule type" value="Genomic_DNA"/>
</dbReference>
<sequence length="121" mass="13832">LEEEHIFVASFYMDGPALSWFQWMHRNHLITSWSSLLHALETRFAPTFYDDPQGTLAKLTQRGSVNDYLHEFERLANRVTGLPPSFLLSCFISGLTPELRREVQALQLVSLPQAISLGSLR</sequence>
<feature type="non-terminal residue" evidence="2">
    <location>
        <position position="1"/>
    </location>
</feature>
<gene>
    <name evidence="2" type="ORF">glysoja_046505</name>
</gene>
<name>A0A0B2NW16_GLYSO</name>
<dbReference type="Proteomes" id="UP000053555">
    <property type="component" value="Unassembled WGS sequence"/>
</dbReference>
<organism evidence="2">
    <name type="scientific">Glycine soja</name>
    <name type="common">Wild soybean</name>
    <dbReference type="NCBI Taxonomy" id="3848"/>
    <lineage>
        <taxon>Eukaryota</taxon>
        <taxon>Viridiplantae</taxon>
        <taxon>Streptophyta</taxon>
        <taxon>Embryophyta</taxon>
        <taxon>Tracheophyta</taxon>
        <taxon>Spermatophyta</taxon>
        <taxon>Magnoliopsida</taxon>
        <taxon>eudicotyledons</taxon>
        <taxon>Gunneridae</taxon>
        <taxon>Pentapetalae</taxon>
        <taxon>rosids</taxon>
        <taxon>fabids</taxon>
        <taxon>Fabales</taxon>
        <taxon>Fabaceae</taxon>
        <taxon>Papilionoideae</taxon>
        <taxon>50 kb inversion clade</taxon>
        <taxon>NPAAA clade</taxon>
        <taxon>indigoferoid/millettioid clade</taxon>
        <taxon>Phaseoleae</taxon>
        <taxon>Glycine</taxon>
        <taxon>Glycine subgen. Soja</taxon>
    </lineage>
</organism>
<evidence type="ECO:0000313" key="2">
    <source>
        <dbReference type="EMBL" id="KHM99432.1"/>
    </source>
</evidence>
<accession>A0A0B2NW16</accession>
<protein>
    <recommendedName>
        <fullName evidence="1">Retrotransposon gag domain-containing protein</fullName>
    </recommendedName>
</protein>
<dbReference type="InterPro" id="IPR005162">
    <property type="entry name" value="Retrotrans_gag_dom"/>
</dbReference>
<proteinExistence type="predicted"/>
<feature type="domain" description="Retrotransposon gag" evidence="1">
    <location>
        <begin position="8"/>
        <end position="96"/>
    </location>
</feature>